<accession>R0KMW1</accession>
<evidence type="ECO:0000313" key="3">
    <source>
        <dbReference type="Proteomes" id="UP000016935"/>
    </source>
</evidence>
<dbReference type="OrthoDB" id="5406427at2759"/>
<feature type="compositionally biased region" description="Low complexity" evidence="1">
    <location>
        <begin position="794"/>
        <end position="807"/>
    </location>
</feature>
<feature type="compositionally biased region" description="Acidic residues" evidence="1">
    <location>
        <begin position="589"/>
        <end position="600"/>
    </location>
</feature>
<feature type="compositionally biased region" description="Basic residues" evidence="1">
    <location>
        <begin position="407"/>
        <end position="426"/>
    </location>
</feature>
<proteinExistence type="predicted"/>
<keyword evidence="3" id="KW-1185">Reference proteome</keyword>
<dbReference type="EMBL" id="KB908493">
    <property type="protein sequence ID" value="EOA90444.1"/>
    <property type="molecule type" value="Genomic_DNA"/>
</dbReference>
<organism evidence="2 3">
    <name type="scientific">Exserohilum turcicum (strain 28A)</name>
    <name type="common">Northern leaf blight fungus</name>
    <name type="synonym">Setosphaeria turcica</name>
    <dbReference type="NCBI Taxonomy" id="671987"/>
    <lineage>
        <taxon>Eukaryota</taxon>
        <taxon>Fungi</taxon>
        <taxon>Dikarya</taxon>
        <taxon>Ascomycota</taxon>
        <taxon>Pezizomycotina</taxon>
        <taxon>Dothideomycetes</taxon>
        <taxon>Pleosporomycetidae</taxon>
        <taxon>Pleosporales</taxon>
        <taxon>Pleosporineae</taxon>
        <taxon>Pleosporaceae</taxon>
        <taxon>Exserohilum</taxon>
    </lineage>
</organism>
<dbReference type="HOGENOM" id="CLU_007264_0_0_1"/>
<dbReference type="Proteomes" id="UP000016935">
    <property type="component" value="Unassembled WGS sequence"/>
</dbReference>
<reference evidence="2 3" key="2">
    <citation type="journal article" date="2013" name="PLoS Genet.">
        <title>Comparative genome structure, secondary metabolite, and effector coding capacity across Cochliobolus pathogens.</title>
        <authorList>
            <person name="Condon B.J."/>
            <person name="Leng Y."/>
            <person name="Wu D."/>
            <person name="Bushley K.E."/>
            <person name="Ohm R.A."/>
            <person name="Otillar R."/>
            <person name="Martin J."/>
            <person name="Schackwitz W."/>
            <person name="Grimwood J."/>
            <person name="MohdZainudin N."/>
            <person name="Xue C."/>
            <person name="Wang R."/>
            <person name="Manning V.A."/>
            <person name="Dhillon B."/>
            <person name="Tu Z.J."/>
            <person name="Steffenson B.J."/>
            <person name="Salamov A."/>
            <person name="Sun H."/>
            <person name="Lowry S."/>
            <person name="LaButti K."/>
            <person name="Han J."/>
            <person name="Copeland A."/>
            <person name="Lindquist E."/>
            <person name="Barry K."/>
            <person name="Schmutz J."/>
            <person name="Baker S.E."/>
            <person name="Ciuffetti L.M."/>
            <person name="Grigoriev I.V."/>
            <person name="Zhong S."/>
            <person name="Turgeon B.G."/>
        </authorList>
    </citation>
    <scope>NUCLEOTIDE SEQUENCE [LARGE SCALE GENOMIC DNA]</scope>
    <source>
        <strain evidence="3">28A</strain>
    </source>
</reference>
<dbReference type="STRING" id="671987.R0KMW1"/>
<feature type="compositionally biased region" description="Low complexity" evidence="1">
    <location>
        <begin position="335"/>
        <end position="345"/>
    </location>
</feature>
<feature type="compositionally biased region" description="Polar residues" evidence="1">
    <location>
        <begin position="842"/>
        <end position="857"/>
    </location>
</feature>
<feature type="compositionally biased region" description="Polar residues" evidence="1">
    <location>
        <begin position="531"/>
        <end position="544"/>
    </location>
</feature>
<feature type="compositionally biased region" description="Low complexity" evidence="1">
    <location>
        <begin position="198"/>
        <end position="208"/>
    </location>
</feature>
<protein>
    <recommendedName>
        <fullName evidence="4">Cell wall proline rich protein</fullName>
    </recommendedName>
</protein>
<feature type="compositionally biased region" description="Basic and acidic residues" evidence="1">
    <location>
        <begin position="858"/>
        <end position="877"/>
    </location>
</feature>
<feature type="region of interest" description="Disordered" evidence="1">
    <location>
        <begin position="738"/>
        <end position="905"/>
    </location>
</feature>
<feature type="compositionally biased region" description="Polar residues" evidence="1">
    <location>
        <begin position="696"/>
        <end position="713"/>
    </location>
</feature>
<feature type="compositionally biased region" description="Polar residues" evidence="1">
    <location>
        <begin position="257"/>
        <end position="273"/>
    </location>
</feature>
<evidence type="ECO:0000256" key="1">
    <source>
        <dbReference type="SAM" id="MobiDB-lite"/>
    </source>
</evidence>
<feature type="compositionally biased region" description="Basic residues" evidence="1">
    <location>
        <begin position="435"/>
        <end position="445"/>
    </location>
</feature>
<reference evidence="2 3" key="1">
    <citation type="journal article" date="2012" name="PLoS Pathog.">
        <title>Diverse lifestyles and strategies of plant pathogenesis encoded in the genomes of eighteen Dothideomycetes fungi.</title>
        <authorList>
            <person name="Ohm R.A."/>
            <person name="Feau N."/>
            <person name="Henrissat B."/>
            <person name="Schoch C.L."/>
            <person name="Horwitz B.A."/>
            <person name="Barry K.W."/>
            <person name="Condon B.J."/>
            <person name="Copeland A.C."/>
            <person name="Dhillon B."/>
            <person name="Glaser F."/>
            <person name="Hesse C.N."/>
            <person name="Kosti I."/>
            <person name="LaButti K."/>
            <person name="Lindquist E.A."/>
            <person name="Lucas S."/>
            <person name="Salamov A.A."/>
            <person name="Bradshaw R.E."/>
            <person name="Ciuffetti L."/>
            <person name="Hamelin R.C."/>
            <person name="Kema G.H.J."/>
            <person name="Lawrence C."/>
            <person name="Scott J.A."/>
            <person name="Spatafora J.W."/>
            <person name="Turgeon B.G."/>
            <person name="de Wit P.J.G.M."/>
            <person name="Zhong S."/>
            <person name="Goodwin S.B."/>
            <person name="Grigoriev I.V."/>
        </authorList>
    </citation>
    <scope>NUCLEOTIDE SEQUENCE [LARGE SCALE GENOMIC DNA]</scope>
    <source>
        <strain evidence="3">28A</strain>
    </source>
</reference>
<feature type="compositionally biased region" description="Polar residues" evidence="1">
    <location>
        <begin position="738"/>
        <end position="756"/>
    </location>
</feature>
<dbReference type="AlphaFoldDB" id="R0KMW1"/>
<feature type="compositionally biased region" description="Acidic residues" evidence="1">
    <location>
        <begin position="460"/>
        <end position="480"/>
    </location>
</feature>
<evidence type="ECO:0008006" key="4">
    <source>
        <dbReference type="Google" id="ProtNLM"/>
    </source>
</evidence>
<feature type="compositionally biased region" description="Polar residues" evidence="1">
    <location>
        <begin position="481"/>
        <end position="503"/>
    </location>
</feature>
<feature type="compositionally biased region" description="Basic residues" evidence="1">
    <location>
        <begin position="878"/>
        <end position="895"/>
    </location>
</feature>
<dbReference type="RefSeq" id="XP_008022286.1">
    <property type="nucleotide sequence ID" value="XM_008024095.1"/>
</dbReference>
<gene>
    <name evidence="2" type="ORF">SETTUDRAFT_159029</name>
</gene>
<feature type="compositionally biased region" description="Polar residues" evidence="1">
    <location>
        <begin position="370"/>
        <end position="382"/>
    </location>
</feature>
<feature type="compositionally biased region" description="Low complexity" evidence="1">
    <location>
        <begin position="276"/>
        <end position="289"/>
    </location>
</feature>
<feature type="region of interest" description="Disordered" evidence="1">
    <location>
        <begin position="1"/>
        <end position="512"/>
    </location>
</feature>
<feature type="region of interest" description="Disordered" evidence="1">
    <location>
        <begin position="529"/>
        <end position="725"/>
    </location>
</feature>
<name>R0KMW1_EXST2</name>
<sequence>MAQTAMPRHRATQSQSGIGSPLYQRRQHPNAGPVELIPNPEFSFPMRGPDMPPSNPIPINPRPMSLQAYPTGRRGSMPHHRQKSINALPDFSFNPAGTSKPARESPPHSPNTLAVPGSPSKPSHGHKRGGSEFIGGDVRPGGTALMSSSPTKGDDALPAPSATLRPGPPPGRRGHAHRRSGAISSHDLTSIMSPPAPATTGSAPSTPSEGNHFALGHKFNRSISQPSLRQHRSEDDPTRPPSRARVTFSDRIETIRPLSTISSETERSLSTFRGHSAANSLSSIVSGSGPVPPRLGRPTLNTVPDEDRPSTAGMVLDKFISGNMNAEVPERKRPVSAVSPMSPAAPTVPSPAPKVQAKRRSLFHKDPRQGNDSVPTLPTSASDPALSKPFDTASASPAADKDESPKTPKKPKSASRKGSHKPRKVKSWANSIITRKGKHSKRSKMRSPTPPPTSMVVDGNGEDSDESEEIDFEPNFDDDTTVTIVSPTDDSGAQPKLDTNYTSLEPRPLQRVDSDIMSPVIDLDAALGPFNTPNGTAPRSNQRGFSAHRRAMHSANGMSPSHRRTESAPELVPFENRSSAIANASPMDDVFEEEEPEDELTLPTKDAKPEATGAEAEEPKVSVVETDSEQEGPGIKWNFSDGLGFNGTPKARKVVSVEPISPRATPPAEQGSDKDQLSTQKSEPVEVVEDYEEPRTSSLTHSSDSTVTAQPTEDSPKQRQPVMNLTLPLHQQSLMTPDTIASSFSSPDYGSSQLSFDTGRGGTASSSMTDYPVMPSPRFGEPGPEVRISTEVPSLTSSRSTMTSGMMQNAFPLVSPRRFGERTSSLSSDPSDMESRRRKRSSIASLSRLMGTSSSNSERSKLSIEQRPQSEHREPCRDKKKKNSNFGSRLKRFFQHTRESSPSKT</sequence>
<evidence type="ECO:0000313" key="2">
    <source>
        <dbReference type="EMBL" id="EOA90444.1"/>
    </source>
</evidence>
<dbReference type="eggNOG" id="ENOG502RD9J">
    <property type="taxonomic scope" value="Eukaryota"/>
</dbReference>
<feature type="compositionally biased region" description="Pro residues" evidence="1">
    <location>
        <begin position="50"/>
        <end position="61"/>
    </location>
</feature>
<feature type="compositionally biased region" description="Basic and acidic residues" evidence="1">
    <location>
        <begin position="896"/>
        <end position="905"/>
    </location>
</feature>
<dbReference type="GeneID" id="19397895"/>